<dbReference type="Proteomes" id="UP000002280">
    <property type="component" value="Chromosome 4"/>
</dbReference>
<keyword evidence="5 13" id="KW-0589">Pheromone response</keyword>
<keyword evidence="6 13" id="KW-0812">Transmembrane</keyword>
<dbReference type="OMA" id="LPDISCV"/>
<organism evidence="15 16">
    <name type="scientific">Monodelphis domestica</name>
    <name type="common">Gray short-tailed opossum</name>
    <dbReference type="NCBI Taxonomy" id="13616"/>
    <lineage>
        <taxon>Eukaryota</taxon>
        <taxon>Metazoa</taxon>
        <taxon>Chordata</taxon>
        <taxon>Craniata</taxon>
        <taxon>Vertebrata</taxon>
        <taxon>Euteleostomi</taxon>
        <taxon>Mammalia</taxon>
        <taxon>Metatheria</taxon>
        <taxon>Didelphimorphia</taxon>
        <taxon>Didelphidae</taxon>
        <taxon>Monodelphis</taxon>
    </lineage>
</organism>
<protein>
    <recommendedName>
        <fullName evidence="13">Vomeronasal type-1 receptor</fullName>
    </recommendedName>
</protein>
<feature type="domain" description="G-protein coupled receptors family 1 profile" evidence="14">
    <location>
        <begin position="37"/>
        <end position="287"/>
    </location>
</feature>
<sequence>VGVKTPKKNNYAKKKMISTDRTLGIFFLSQTGFGTLGNSFLLGLYVIALLTGSRIRPIDIILIQLAFVNNLMLLSKGIPQTMIALGLNNFLDDVGCKLVFYLHRVARCLSLSTTCLLGTIQAIIITPRTSRYTWLKNKILKYIVAFSFSWWTFHLLTNSLILIYIKGPKRSKNVTKIKNFIYCSDSFHGSTNIVLYVFIISLPDIVCMGIMVWTSGYMVFILYRHHKRIQYIRATQAILLLVSMFVSFYSLKSVLAACIHFWKQTSWLIHTSVFLAACFPSCSPFVLIISDSQHAPVLPEALDQTWIKSSLSVGLVHL</sequence>
<feature type="transmembrane region" description="Helical" evidence="13">
    <location>
        <begin position="235"/>
        <end position="262"/>
    </location>
</feature>
<comment type="similarity">
    <text evidence="3 13">Belongs to the G-protein coupled receptor 1 family.</text>
</comment>
<dbReference type="AlphaFoldDB" id="A0A5F8H351"/>
<evidence type="ECO:0000256" key="6">
    <source>
        <dbReference type="ARBA" id="ARBA00022692"/>
    </source>
</evidence>
<keyword evidence="4 13" id="KW-1003">Cell membrane</keyword>
<evidence type="ECO:0000256" key="7">
    <source>
        <dbReference type="ARBA" id="ARBA00022989"/>
    </source>
</evidence>
<dbReference type="InterPro" id="IPR017452">
    <property type="entry name" value="GPCR_Rhodpsn_7TM"/>
</dbReference>
<evidence type="ECO:0000256" key="11">
    <source>
        <dbReference type="ARBA" id="ARBA00023180"/>
    </source>
</evidence>
<reference evidence="15 16" key="1">
    <citation type="journal article" date="2007" name="Nature">
        <title>Genome of the marsupial Monodelphis domestica reveals innovation in non-coding sequences.</title>
        <authorList>
            <person name="Mikkelsen T.S."/>
            <person name="Wakefield M.J."/>
            <person name="Aken B."/>
            <person name="Amemiya C.T."/>
            <person name="Chang J.L."/>
            <person name="Duke S."/>
            <person name="Garber M."/>
            <person name="Gentles A.J."/>
            <person name="Goodstadt L."/>
            <person name="Heger A."/>
            <person name="Jurka J."/>
            <person name="Kamal M."/>
            <person name="Mauceli E."/>
            <person name="Searle S.M."/>
            <person name="Sharpe T."/>
            <person name="Baker M.L."/>
            <person name="Batzer M.A."/>
            <person name="Benos P.V."/>
            <person name="Belov K."/>
            <person name="Clamp M."/>
            <person name="Cook A."/>
            <person name="Cuff J."/>
            <person name="Das R."/>
            <person name="Davidow L."/>
            <person name="Deakin J.E."/>
            <person name="Fazzari M.J."/>
            <person name="Glass J.L."/>
            <person name="Grabherr M."/>
            <person name="Greally J.M."/>
            <person name="Gu W."/>
            <person name="Hore T.A."/>
            <person name="Huttley G.A."/>
            <person name="Kleber M."/>
            <person name="Jirtle R.L."/>
            <person name="Koina E."/>
            <person name="Lee J.T."/>
            <person name="Mahony S."/>
            <person name="Marra M.A."/>
            <person name="Miller R.D."/>
            <person name="Nicholls R.D."/>
            <person name="Oda M."/>
            <person name="Papenfuss A.T."/>
            <person name="Parra Z.E."/>
            <person name="Pollock D.D."/>
            <person name="Ray D.A."/>
            <person name="Schein J.E."/>
            <person name="Speed T.P."/>
            <person name="Thompson K."/>
            <person name="VandeBerg J.L."/>
            <person name="Wade C.M."/>
            <person name="Walker J.A."/>
            <person name="Waters P.D."/>
            <person name="Webber C."/>
            <person name="Weidman J.R."/>
            <person name="Xie X."/>
            <person name="Zody M.C."/>
            <person name="Baldwin J."/>
            <person name="Abdouelleil A."/>
            <person name="Abdulkadir J."/>
            <person name="Abebe A."/>
            <person name="Abera B."/>
            <person name="Abreu J."/>
            <person name="Acer S.C."/>
            <person name="Aftuck L."/>
            <person name="Alexander A."/>
            <person name="An P."/>
            <person name="Anderson E."/>
            <person name="Anderson S."/>
            <person name="Arachi H."/>
            <person name="Azer M."/>
            <person name="Bachantsang P."/>
            <person name="Barry A."/>
            <person name="Bayul T."/>
            <person name="Berlin A."/>
            <person name="Bessette D."/>
            <person name="Bloom T."/>
            <person name="Bloom T."/>
            <person name="Boguslavskiy L."/>
            <person name="Bonnet C."/>
            <person name="Boukhgalter B."/>
            <person name="Bourzgui I."/>
            <person name="Brown A."/>
            <person name="Cahill P."/>
            <person name="Channer S."/>
            <person name="Cheshatsang Y."/>
            <person name="Chuda L."/>
            <person name="Citroen M."/>
            <person name="Collymore A."/>
            <person name="Cooke P."/>
            <person name="Costello M."/>
            <person name="D'Aco K."/>
            <person name="Daza R."/>
            <person name="De Haan G."/>
            <person name="DeGray S."/>
            <person name="DeMaso C."/>
            <person name="Dhargay N."/>
            <person name="Dooley K."/>
            <person name="Dooley E."/>
            <person name="Doricent M."/>
            <person name="Dorje P."/>
            <person name="Dorjee K."/>
            <person name="Dupes A."/>
            <person name="Elong R."/>
            <person name="Falk J."/>
            <person name="Farina A."/>
            <person name="Faro S."/>
            <person name="Ferguson D."/>
            <person name="Fisher S."/>
            <person name="Foley C.D."/>
            <person name="Franke A."/>
            <person name="Friedrich D."/>
            <person name="Gadbois L."/>
            <person name="Gearin G."/>
            <person name="Gearin C.R."/>
            <person name="Giannoukos G."/>
            <person name="Goode T."/>
            <person name="Graham J."/>
            <person name="Grandbois E."/>
            <person name="Grewal S."/>
            <person name="Gyaltsen K."/>
            <person name="Hafez N."/>
            <person name="Hagos B."/>
            <person name="Hall J."/>
            <person name="Henson C."/>
            <person name="Hollinger A."/>
            <person name="Honan T."/>
            <person name="Huard M.D."/>
            <person name="Hughes L."/>
            <person name="Hurhula B."/>
            <person name="Husby M.E."/>
            <person name="Kamat A."/>
            <person name="Kanga B."/>
            <person name="Kashin S."/>
            <person name="Khazanovich D."/>
            <person name="Kisner P."/>
            <person name="Lance K."/>
            <person name="Lara M."/>
            <person name="Lee W."/>
            <person name="Lennon N."/>
            <person name="Letendre F."/>
            <person name="LeVine R."/>
            <person name="Lipovsky A."/>
            <person name="Liu X."/>
            <person name="Liu J."/>
            <person name="Liu S."/>
            <person name="Lokyitsang T."/>
            <person name="Lokyitsang Y."/>
            <person name="Lubonja R."/>
            <person name="Lui A."/>
            <person name="MacDonald P."/>
            <person name="Magnisalis V."/>
            <person name="Maru K."/>
            <person name="Matthews C."/>
            <person name="McCusker W."/>
            <person name="McDonough S."/>
            <person name="Mehta T."/>
            <person name="Meldrim J."/>
            <person name="Meneus L."/>
            <person name="Mihai O."/>
            <person name="Mihalev A."/>
            <person name="Mihova T."/>
            <person name="Mittelman R."/>
            <person name="Mlenga V."/>
            <person name="Montmayeur A."/>
            <person name="Mulrain L."/>
            <person name="Navidi A."/>
            <person name="Naylor J."/>
            <person name="Negash T."/>
            <person name="Nguyen T."/>
            <person name="Nguyen N."/>
            <person name="Nicol R."/>
            <person name="Norbu C."/>
            <person name="Norbu N."/>
            <person name="Novod N."/>
            <person name="O'Neill B."/>
            <person name="Osman S."/>
            <person name="Markiewicz E."/>
            <person name="Oyono O.L."/>
            <person name="Patti C."/>
            <person name="Phunkhang P."/>
            <person name="Pierre F."/>
            <person name="Priest M."/>
            <person name="Raghuraman S."/>
            <person name="Rege F."/>
            <person name="Reyes R."/>
            <person name="Rise C."/>
            <person name="Rogov P."/>
            <person name="Ross K."/>
            <person name="Ryan E."/>
            <person name="Settipalli S."/>
            <person name="Shea T."/>
            <person name="Sherpa N."/>
            <person name="Shi L."/>
            <person name="Shih D."/>
            <person name="Sparrow T."/>
            <person name="Spaulding J."/>
            <person name="Stalker J."/>
            <person name="Stange-Thomann N."/>
            <person name="Stavropoulos S."/>
            <person name="Stone C."/>
            <person name="Strader C."/>
            <person name="Tesfaye S."/>
            <person name="Thomson T."/>
            <person name="Thoulutsang Y."/>
            <person name="Thoulutsang D."/>
            <person name="Topham K."/>
            <person name="Topping I."/>
            <person name="Tsamla T."/>
            <person name="Vassiliev H."/>
            <person name="Vo A."/>
            <person name="Wangchuk T."/>
            <person name="Wangdi T."/>
            <person name="Weiand M."/>
            <person name="Wilkinson J."/>
            <person name="Wilson A."/>
            <person name="Yadav S."/>
            <person name="Young G."/>
            <person name="Yu Q."/>
            <person name="Zembek L."/>
            <person name="Zhong D."/>
            <person name="Zimmer A."/>
            <person name="Zwirko Z."/>
            <person name="Jaffe D.B."/>
            <person name="Alvarez P."/>
            <person name="Brockman W."/>
            <person name="Butler J."/>
            <person name="Chin C."/>
            <person name="Gnerre S."/>
            <person name="MacCallum I."/>
            <person name="Graves J.A."/>
            <person name="Ponting C.P."/>
            <person name="Breen M."/>
            <person name="Samollow P.B."/>
            <person name="Lander E.S."/>
            <person name="Lindblad-Toh K."/>
        </authorList>
    </citation>
    <scope>NUCLEOTIDE SEQUENCE [LARGE SCALE GENOMIC DNA]</scope>
</reference>
<evidence type="ECO:0000256" key="8">
    <source>
        <dbReference type="ARBA" id="ARBA00023040"/>
    </source>
</evidence>
<feature type="transmembrane region" description="Helical" evidence="13">
    <location>
        <begin position="193"/>
        <end position="223"/>
    </location>
</feature>
<evidence type="ECO:0000256" key="10">
    <source>
        <dbReference type="ARBA" id="ARBA00023170"/>
    </source>
</evidence>
<dbReference type="Pfam" id="PF03402">
    <property type="entry name" value="V1R"/>
    <property type="match status" value="1"/>
</dbReference>
<dbReference type="Bgee" id="ENSMODG00000040780">
    <property type="expression patterns" value="Expressed in liver"/>
</dbReference>
<dbReference type="FunFam" id="1.20.1070.10:FF:000033">
    <property type="entry name" value="Vomeronasal type-1 receptor"/>
    <property type="match status" value="1"/>
</dbReference>
<reference evidence="15" key="2">
    <citation type="submission" date="2025-08" db="UniProtKB">
        <authorList>
            <consortium name="Ensembl"/>
        </authorList>
    </citation>
    <scope>IDENTIFICATION</scope>
</reference>
<evidence type="ECO:0000256" key="2">
    <source>
        <dbReference type="ARBA" id="ARBA00004651"/>
    </source>
</evidence>
<dbReference type="GeneTree" id="ENSGT00960000186612"/>
<keyword evidence="12 13" id="KW-0807">Transducer</keyword>
<keyword evidence="9 13" id="KW-0472">Membrane</keyword>
<dbReference type="PROSITE" id="PS50262">
    <property type="entry name" value="G_PROTEIN_RECEP_F1_2"/>
    <property type="match status" value="1"/>
</dbReference>
<feature type="transmembrane region" description="Helical" evidence="13">
    <location>
        <begin position="23"/>
        <end position="48"/>
    </location>
</feature>
<evidence type="ECO:0000256" key="9">
    <source>
        <dbReference type="ARBA" id="ARBA00023136"/>
    </source>
</evidence>
<evidence type="ECO:0000256" key="3">
    <source>
        <dbReference type="ARBA" id="ARBA00010663"/>
    </source>
</evidence>
<proteinExistence type="inferred from homology"/>
<name>A0A5F8H351_MONDO</name>
<comment type="subcellular location">
    <subcellularLocation>
        <location evidence="2 13">Cell membrane</location>
        <topology evidence="2 13">Multi-pass membrane protein</topology>
    </subcellularLocation>
</comment>
<dbReference type="GO" id="GO:0005886">
    <property type="term" value="C:plasma membrane"/>
    <property type="evidence" value="ECO:0000318"/>
    <property type="project" value="GO_Central"/>
</dbReference>
<dbReference type="GO" id="GO:0016503">
    <property type="term" value="F:pheromone receptor activity"/>
    <property type="evidence" value="ECO:0007669"/>
    <property type="project" value="InterPro"/>
</dbReference>
<dbReference type="PANTHER" id="PTHR24062">
    <property type="entry name" value="VOMERONASAL TYPE-1 RECEPTOR"/>
    <property type="match status" value="1"/>
</dbReference>
<evidence type="ECO:0000256" key="5">
    <source>
        <dbReference type="ARBA" id="ARBA00022507"/>
    </source>
</evidence>
<dbReference type="InterPro" id="IPR004072">
    <property type="entry name" value="Vmron_rcpt_1"/>
</dbReference>
<evidence type="ECO:0000313" key="15">
    <source>
        <dbReference type="Ensembl" id="ENSMODP00000053791.1"/>
    </source>
</evidence>
<dbReference type="GO" id="GO:0005550">
    <property type="term" value="F:pheromone binding"/>
    <property type="evidence" value="ECO:0000318"/>
    <property type="project" value="GO_Central"/>
</dbReference>
<evidence type="ECO:0000313" key="16">
    <source>
        <dbReference type="Proteomes" id="UP000002280"/>
    </source>
</evidence>
<evidence type="ECO:0000256" key="1">
    <source>
        <dbReference type="ARBA" id="ARBA00003878"/>
    </source>
</evidence>
<keyword evidence="11" id="KW-0325">Glycoprotein</keyword>
<comment type="function">
    <text evidence="1">Putative pheromone receptor.</text>
</comment>
<reference evidence="15" key="3">
    <citation type="submission" date="2025-09" db="UniProtKB">
        <authorList>
            <consortium name="Ensembl"/>
        </authorList>
    </citation>
    <scope>IDENTIFICATION</scope>
</reference>
<accession>A0A5F8H351</accession>
<dbReference type="InParanoid" id="A0A5F8H351"/>
<keyword evidence="10 13" id="KW-0675">Receptor</keyword>
<evidence type="ECO:0000256" key="13">
    <source>
        <dbReference type="RuleBase" id="RU364061"/>
    </source>
</evidence>
<evidence type="ECO:0000256" key="12">
    <source>
        <dbReference type="ARBA" id="ARBA00023224"/>
    </source>
</evidence>
<dbReference type="PRINTS" id="PR01534">
    <property type="entry name" value="VOMERONASL1R"/>
</dbReference>
<keyword evidence="8 13" id="KW-0297">G-protein coupled receptor</keyword>
<feature type="transmembrane region" description="Helical" evidence="13">
    <location>
        <begin position="98"/>
        <end position="127"/>
    </location>
</feature>
<evidence type="ECO:0000256" key="4">
    <source>
        <dbReference type="ARBA" id="ARBA00022475"/>
    </source>
</evidence>
<feature type="transmembrane region" description="Helical" evidence="13">
    <location>
        <begin position="268"/>
        <end position="289"/>
    </location>
</feature>
<feature type="transmembrane region" description="Helical" evidence="13">
    <location>
        <begin position="139"/>
        <end position="165"/>
    </location>
</feature>
<keyword evidence="16" id="KW-1185">Reference proteome</keyword>
<keyword evidence="7 13" id="KW-1133">Transmembrane helix</keyword>
<feature type="transmembrane region" description="Helical" evidence="13">
    <location>
        <begin position="60"/>
        <end position="78"/>
    </location>
</feature>
<dbReference type="Gene3D" id="1.20.1070.10">
    <property type="entry name" value="Rhodopsin 7-helix transmembrane proteins"/>
    <property type="match status" value="1"/>
</dbReference>
<dbReference type="GO" id="GO:0007606">
    <property type="term" value="P:sensory perception of chemical stimulus"/>
    <property type="evidence" value="ECO:0007669"/>
    <property type="project" value="UniProtKB-ARBA"/>
</dbReference>
<evidence type="ECO:0000259" key="14">
    <source>
        <dbReference type="PROSITE" id="PS50262"/>
    </source>
</evidence>
<dbReference type="GO" id="GO:0019236">
    <property type="term" value="P:response to pheromone"/>
    <property type="evidence" value="ECO:0007669"/>
    <property type="project" value="UniProtKB-KW"/>
</dbReference>
<dbReference type="SUPFAM" id="SSF81321">
    <property type="entry name" value="Family A G protein-coupled receptor-like"/>
    <property type="match status" value="1"/>
</dbReference>
<dbReference type="Ensembl" id="ENSMODT00000086718.1">
    <property type="protein sequence ID" value="ENSMODP00000053791.1"/>
    <property type="gene ID" value="ENSMODG00000040780.1"/>
</dbReference>